<dbReference type="Proteomes" id="UP000216352">
    <property type="component" value="Unassembled WGS sequence"/>
</dbReference>
<gene>
    <name evidence="1" type="ORF">BLEM_2080</name>
</gene>
<protein>
    <submittedName>
        <fullName evidence="1">Uncharacterized protein</fullName>
    </submittedName>
</protein>
<dbReference type="EMBL" id="MWWX01000019">
    <property type="protein sequence ID" value="OZG59905.1"/>
    <property type="molecule type" value="Genomic_DNA"/>
</dbReference>
<dbReference type="AlphaFoldDB" id="A0A261FLN4"/>
<accession>A0A261FLN4</accession>
<reference evidence="1 2" key="1">
    <citation type="journal article" date="2017" name="BMC Genomics">
        <title>Comparative genomic and phylogenomic analyses of the Bifidobacteriaceae family.</title>
        <authorList>
            <person name="Lugli G.A."/>
            <person name="Milani C."/>
            <person name="Turroni F."/>
            <person name="Duranti S."/>
            <person name="Mancabelli L."/>
            <person name="Mangifesta M."/>
            <person name="Ferrario C."/>
            <person name="Modesto M."/>
            <person name="Mattarelli P."/>
            <person name="Jiri K."/>
            <person name="van Sinderen D."/>
            <person name="Ventura M."/>
        </authorList>
    </citation>
    <scope>NUCLEOTIDE SEQUENCE [LARGE SCALE GENOMIC DNA]</scope>
    <source>
        <strain evidence="1 2">DSM 28807</strain>
    </source>
</reference>
<name>A0A261FLN4_9BIFI</name>
<proteinExistence type="predicted"/>
<sequence>MATYVIEYSERLETSFEVEAPDGMDDDQFEDWLQAHWDDVMEPRIQTHDLEVTESGHIATLVADEWASSDPTAVMCVIEDPADAHAR</sequence>
<keyword evidence="2" id="KW-1185">Reference proteome</keyword>
<dbReference type="RefSeq" id="WP_072726172.1">
    <property type="nucleotide sequence ID" value="NZ_BDIS01000019.1"/>
</dbReference>
<evidence type="ECO:0000313" key="2">
    <source>
        <dbReference type="Proteomes" id="UP000216352"/>
    </source>
</evidence>
<comment type="caution">
    <text evidence="1">The sequence shown here is derived from an EMBL/GenBank/DDBJ whole genome shotgun (WGS) entry which is preliminary data.</text>
</comment>
<organism evidence="1 2">
    <name type="scientific">Bifidobacterium lemurum</name>
    <dbReference type="NCBI Taxonomy" id="1603886"/>
    <lineage>
        <taxon>Bacteria</taxon>
        <taxon>Bacillati</taxon>
        <taxon>Actinomycetota</taxon>
        <taxon>Actinomycetes</taxon>
        <taxon>Bifidobacteriales</taxon>
        <taxon>Bifidobacteriaceae</taxon>
        <taxon>Bifidobacterium</taxon>
    </lineage>
</organism>
<dbReference type="STRING" id="1603886.GCA_001895165_01529"/>
<evidence type="ECO:0000313" key="1">
    <source>
        <dbReference type="EMBL" id="OZG59905.1"/>
    </source>
</evidence>